<keyword evidence="6 14" id="KW-0347">Helicase</keyword>
<dbReference type="Gene3D" id="3.40.50.300">
    <property type="entry name" value="P-loop containing nucleotide triphosphate hydrolases"/>
    <property type="match status" value="1"/>
</dbReference>
<dbReference type="EC" id="5.6.2.3" evidence="10"/>
<comment type="caution">
    <text evidence="14">The sequence shown here is derived from an EMBL/GenBank/DDBJ whole genome shotgun (WGS) entry which is preliminary data.</text>
</comment>
<dbReference type="InterPro" id="IPR007694">
    <property type="entry name" value="DNA_helicase_DnaB-like_C"/>
</dbReference>
<evidence type="ECO:0000256" key="11">
    <source>
        <dbReference type="ARBA" id="ARBA00048954"/>
    </source>
</evidence>
<evidence type="ECO:0000256" key="1">
    <source>
        <dbReference type="ARBA" id="ARBA00008428"/>
    </source>
</evidence>
<keyword evidence="3" id="KW-0235">DNA replication</keyword>
<dbReference type="InterPro" id="IPR027417">
    <property type="entry name" value="P-loop_NTPase"/>
</dbReference>
<reference evidence="14 15" key="1">
    <citation type="submission" date="2018-04" db="EMBL/GenBank/DDBJ databases">
        <title>Novel actinobacteria from marine sediment.</title>
        <authorList>
            <person name="Ng Z.Y."/>
            <person name="Tan G.Y.A."/>
        </authorList>
    </citation>
    <scope>NUCLEOTIDE SEQUENCE [LARGE SCALE GENOMIC DNA]</scope>
    <source>
        <strain evidence="14 15">TPS81</strain>
    </source>
</reference>
<dbReference type="EMBL" id="QEIN01000063">
    <property type="protein sequence ID" value="RCV59320.1"/>
    <property type="molecule type" value="Genomic_DNA"/>
</dbReference>
<dbReference type="PANTHER" id="PTHR30153">
    <property type="entry name" value="REPLICATIVE DNA HELICASE DNAB"/>
    <property type="match status" value="1"/>
</dbReference>
<comment type="similarity">
    <text evidence="1">Belongs to the helicase family. DnaB subfamily.</text>
</comment>
<dbReference type="GO" id="GO:0043139">
    <property type="term" value="F:5'-3' DNA helicase activity"/>
    <property type="evidence" value="ECO:0007669"/>
    <property type="project" value="UniProtKB-EC"/>
</dbReference>
<dbReference type="PANTHER" id="PTHR30153:SF2">
    <property type="entry name" value="REPLICATIVE DNA HELICASE"/>
    <property type="match status" value="1"/>
</dbReference>
<keyword evidence="5" id="KW-0378">Hydrolase</keyword>
<keyword evidence="15" id="KW-1185">Reference proteome</keyword>
<dbReference type="GO" id="GO:0006269">
    <property type="term" value="P:DNA replication, synthesis of primer"/>
    <property type="evidence" value="ECO:0007669"/>
    <property type="project" value="UniProtKB-KW"/>
</dbReference>
<evidence type="ECO:0000256" key="3">
    <source>
        <dbReference type="ARBA" id="ARBA00022705"/>
    </source>
</evidence>
<dbReference type="PRINTS" id="PR01874">
    <property type="entry name" value="DNAREPAIRADA"/>
</dbReference>
<evidence type="ECO:0000256" key="5">
    <source>
        <dbReference type="ARBA" id="ARBA00022801"/>
    </source>
</evidence>
<sequence length="462" mass="50416">MTLTTTDPERRRHLAPVDDPEEQLPPHDIAAEQVVVGSAILDRRVIGQISELITPLDLFRPAHQTILQTVLDMDAEGRQLGVVAVSAELTKRGEITQVGGAPYLHTLTEAVPVAINGPYYAAIVADLAAKRRLVDAGTRIAQIGMQGTGEVADLQERADATLRQAISGGVSTESDTELLGDDEGWIDSLAEPIDQSAFVPTPYMDLNEALSGGLRKGELICVAGRTGGGKSTAALDMARSAAIHHRAGTLYISLEMPALQVRERVYAAEARVPHRAIREHDLTEDDWQRIARVRPTIVDAPLWIATPATCTIPWIRQRMQTMERRGTPVRLLVVDHVGLMSSAGRTENRYNEVSAYARGLKLIAMEFDVPVLMLCQVSRAAGRRDDAIPRISDLRDSGELEQSSDLVLIVHRPDYDVTDKAAGHARSGEVDLYIAKNRSGPQCVVTIAAQSHYTRFVDMARG</sequence>
<evidence type="ECO:0000256" key="9">
    <source>
        <dbReference type="ARBA" id="ARBA00023235"/>
    </source>
</evidence>
<dbReference type="RefSeq" id="WP_114399276.1">
    <property type="nucleotide sequence ID" value="NZ_QEIM01000115.1"/>
</dbReference>
<name>A0A368T744_9ACTN</name>
<evidence type="ECO:0000256" key="8">
    <source>
        <dbReference type="ARBA" id="ARBA00023125"/>
    </source>
</evidence>
<keyword evidence="4" id="KW-0547">Nucleotide-binding</keyword>
<dbReference type="Gene3D" id="1.10.860.10">
    <property type="entry name" value="DNAb Helicase, Chain A"/>
    <property type="match status" value="1"/>
</dbReference>
<protein>
    <recommendedName>
        <fullName evidence="10">DNA 5'-3' helicase</fullName>
        <ecNumber evidence="10">5.6.2.3</ecNumber>
    </recommendedName>
</protein>
<comment type="catalytic activity">
    <reaction evidence="11">
        <text>ATP + H2O = ADP + phosphate + H(+)</text>
        <dbReference type="Rhea" id="RHEA:13065"/>
        <dbReference type="ChEBI" id="CHEBI:15377"/>
        <dbReference type="ChEBI" id="CHEBI:15378"/>
        <dbReference type="ChEBI" id="CHEBI:30616"/>
        <dbReference type="ChEBI" id="CHEBI:43474"/>
        <dbReference type="ChEBI" id="CHEBI:456216"/>
        <dbReference type="EC" id="5.6.2.3"/>
    </reaction>
</comment>
<dbReference type="PROSITE" id="PS51199">
    <property type="entry name" value="SF4_HELICASE"/>
    <property type="match status" value="1"/>
</dbReference>
<dbReference type="GO" id="GO:0005524">
    <property type="term" value="F:ATP binding"/>
    <property type="evidence" value="ECO:0007669"/>
    <property type="project" value="UniProtKB-KW"/>
</dbReference>
<keyword evidence="8" id="KW-0238">DNA-binding</keyword>
<dbReference type="InterPro" id="IPR007693">
    <property type="entry name" value="DNA_helicase_DnaB-like_N"/>
</dbReference>
<proteinExistence type="inferred from homology"/>
<evidence type="ECO:0000259" key="13">
    <source>
        <dbReference type="PROSITE" id="PS51199"/>
    </source>
</evidence>
<gene>
    <name evidence="14" type="ORF">DEF24_10130</name>
</gene>
<dbReference type="GO" id="GO:1990077">
    <property type="term" value="C:primosome complex"/>
    <property type="evidence" value="ECO:0007669"/>
    <property type="project" value="UniProtKB-KW"/>
</dbReference>
<evidence type="ECO:0000256" key="12">
    <source>
        <dbReference type="SAM" id="MobiDB-lite"/>
    </source>
</evidence>
<dbReference type="Pfam" id="PF03796">
    <property type="entry name" value="DnaB_C"/>
    <property type="match status" value="1"/>
</dbReference>
<feature type="domain" description="SF4 helicase" evidence="13">
    <location>
        <begin position="192"/>
        <end position="462"/>
    </location>
</feature>
<dbReference type="InterPro" id="IPR003593">
    <property type="entry name" value="AAA+_ATPase"/>
</dbReference>
<feature type="region of interest" description="Disordered" evidence="12">
    <location>
        <begin position="1"/>
        <end position="24"/>
    </location>
</feature>
<dbReference type="SUPFAM" id="SSF48024">
    <property type="entry name" value="N-terminal domain of DnaB helicase"/>
    <property type="match status" value="1"/>
</dbReference>
<dbReference type="SMART" id="SM00382">
    <property type="entry name" value="AAA"/>
    <property type="match status" value="1"/>
</dbReference>
<dbReference type="InterPro" id="IPR036185">
    <property type="entry name" value="DNA_heli_DnaB-like_N_sf"/>
</dbReference>
<dbReference type="GO" id="GO:0016787">
    <property type="term" value="F:hydrolase activity"/>
    <property type="evidence" value="ECO:0007669"/>
    <property type="project" value="UniProtKB-KW"/>
</dbReference>
<organism evidence="14 15">
    <name type="scientific">Marinitenerispora sediminis</name>
    <dbReference type="NCBI Taxonomy" id="1931232"/>
    <lineage>
        <taxon>Bacteria</taxon>
        <taxon>Bacillati</taxon>
        <taxon>Actinomycetota</taxon>
        <taxon>Actinomycetes</taxon>
        <taxon>Streptosporangiales</taxon>
        <taxon>Nocardiopsidaceae</taxon>
        <taxon>Marinitenerispora</taxon>
    </lineage>
</organism>
<dbReference type="OrthoDB" id="9773982at2"/>
<keyword evidence="9" id="KW-0413">Isomerase</keyword>
<dbReference type="SUPFAM" id="SSF52540">
    <property type="entry name" value="P-loop containing nucleoside triphosphate hydrolases"/>
    <property type="match status" value="1"/>
</dbReference>
<dbReference type="InterPro" id="IPR016136">
    <property type="entry name" value="DNA_helicase_N/primase_C"/>
</dbReference>
<dbReference type="GO" id="GO:0005829">
    <property type="term" value="C:cytosol"/>
    <property type="evidence" value="ECO:0007669"/>
    <property type="project" value="TreeGrafter"/>
</dbReference>
<dbReference type="Proteomes" id="UP000253318">
    <property type="component" value="Unassembled WGS sequence"/>
</dbReference>
<evidence type="ECO:0000313" key="14">
    <source>
        <dbReference type="EMBL" id="RCV59320.1"/>
    </source>
</evidence>
<evidence type="ECO:0000256" key="4">
    <source>
        <dbReference type="ARBA" id="ARBA00022741"/>
    </source>
</evidence>
<keyword evidence="2" id="KW-0639">Primosome</keyword>
<dbReference type="AlphaFoldDB" id="A0A368T744"/>
<evidence type="ECO:0000256" key="7">
    <source>
        <dbReference type="ARBA" id="ARBA00022840"/>
    </source>
</evidence>
<evidence type="ECO:0000313" key="15">
    <source>
        <dbReference type="Proteomes" id="UP000253318"/>
    </source>
</evidence>
<keyword evidence="7" id="KW-0067">ATP-binding</keyword>
<accession>A0A368T744</accession>
<dbReference type="GO" id="GO:0003677">
    <property type="term" value="F:DNA binding"/>
    <property type="evidence" value="ECO:0007669"/>
    <property type="project" value="UniProtKB-KW"/>
</dbReference>
<evidence type="ECO:0000256" key="10">
    <source>
        <dbReference type="ARBA" id="ARBA00044969"/>
    </source>
</evidence>
<evidence type="ECO:0000256" key="6">
    <source>
        <dbReference type="ARBA" id="ARBA00022806"/>
    </source>
</evidence>
<evidence type="ECO:0000256" key="2">
    <source>
        <dbReference type="ARBA" id="ARBA00022515"/>
    </source>
</evidence>
<dbReference type="Pfam" id="PF00772">
    <property type="entry name" value="DnaB"/>
    <property type="match status" value="1"/>
</dbReference>